<dbReference type="EMBL" id="GBRH01266793">
    <property type="protein sequence ID" value="JAD31102.1"/>
    <property type="molecule type" value="Transcribed_RNA"/>
</dbReference>
<evidence type="ECO:0000313" key="1">
    <source>
        <dbReference type="EMBL" id="JAD31102.1"/>
    </source>
</evidence>
<organism evidence="1">
    <name type="scientific">Arundo donax</name>
    <name type="common">Giant reed</name>
    <name type="synonym">Donax arundinaceus</name>
    <dbReference type="NCBI Taxonomy" id="35708"/>
    <lineage>
        <taxon>Eukaryota</taxon>
        <taxon>Viridiplantae</taxon>
        <taxon>Streptophyta</taxon>
        <taxon>Embryophyta</taxon>
        <taxon>Tracheophyta</taxon>
        <taxon>Spermatophyta</taxon>
        <taxon>Magnoliopsida</taxon>
        <taxon>Liliopsida</taxon>
        <taxon>Poales</taxon>
        <taxon>Poaceae</taxon>
        <taxon>PACMAD clade</taxon>
        <taxon>Arundinoideae</taxon>
        <taxon>Arundineae</taxon>
        <taxon>Arundo</taxon>
    </lineage>
</organism>
<protein>
    <submittedName>
        <fullName evidence="1">Uncharacterized protein</fullName>
    </submittedName>
</protein>
<reference evidence="1" key="2">
    <citation type="journal article" date="2015" name="Data Brief">
        <title>Shoot transcriptome of the giant reed, Arundo donax.</title>
        <authorList>
            <person name="Barrero R.A."/>
            <person name="Guerrero F.D."/>
            <person name="Moolhuijzen P."/>
            <person name="Goolsby J.A."/>
            <person name="Tidwell J."/>
            <person name="Bellgard S.E."/>
            <person name="Bellgard M.I."/>
        </authorList>
    </citation>
    <scope>NUCLEOTIDE SEQUENCE</scope>
    <source>
        <tissue evidence="1">Shoot tissue taken approximately 20 cm above the soil surface</tissue>
    </source>
</reference>
<reference evidence="1" key="1">
    <citation type="submission" date="2014-09" db="EMBL/GenBank/DDBJ databases">
        <authorList>
            <person name="Magalhaes I.L.F."/>
            <person name="Oliveira U."/>
            <person name="Santos F.R."/>
            <person name="Vidigal T.H.D.A."/>
            <person name="Brescovit A.D."/>
            <person name="Santos A.J."/>
        </authorList>
    </citation>
    <scope>NUCLEOTIDE SEQUENCE</scope>
    <source>
        <tissue evidence="1">Shoot tissue taken approximately 20 cm above the soil surface</tissue>
    </source>
</reference>
<proteinExistence type="predicted"/>
<dbReference type="AlphaFoldDB" id="A0A0A8Z8F0"/>
<sequence>METRGKWKAFPSTKWAAPLSPFFFR</sequence>
<name>A0A0A8Z8F0_ARUDO</name>
<accession>A0A0A8Z8F0</accession>